<evidence type="ECO:0000259" key="1">
    <source>
        <dbReference type="Pfam" id="PF00561"/>
    </source>
</evidence>
<dbReference type="InterPro" id="IPR000073">
    <property type="entry name" value="AB_hydrolase_1"/>
</dbReference>
<dbReference type="AlphaFoldDB" id="A0A834HVS7"/>
<dbReference type="Proteomes" id="UP000626092">
    <property type="component" value="Unassembled WGS sequence"/>
</dbReference>
<sequence length="222" mass="25282">MQKLGVERYYVVGTSYGGFVAYHMAAMWPERVEKVVIASSAVNMRHRDNVEFLEERAKVMSREELMLPETAAHKWWRMQSMYSKNREKKIELLEGLQIGKNDTVHHISPLRQIMLFSGLKDVFLVWGEHDQLFLLEKATELKKYVFLITHEFLSFICNSSNAGTLVPTLLGSLRTGKHLGSSSLHRGGVGLQPPAWVPGVVPTIVSWRTEAVLDQSFQLEVL</sequence>
<dbReference type="SUPFAM" id="SSF53474">
    <property type="entry name" value="alpha/beta-Hydrolases"/>
    <property type="match status" value="1"/>
</dbReference>
<keyword evidence="3" id="KW-1185">Reference proteome</keyword>
<gene>
    <name evidence="2" type="ORF">RHSIM_Rhsim01G0182700</name>
</gene>
<organism evidence="2 3">
    <name type="scientific">Rhododendron simsii</name>
    <name type="common">Sims's rhododendron</name>
    <dbReference type="NCBI Taxonomy" id="118357"/>
    <lineage>
        <taxon>Eukaryota</taxon>
        <taxon>Viridiplantae</taxon>
        <taxon>Streptophyta</taxon>
        <taxon>Embryophyta</taxon>
        <taxon>Tracheophyta</taxon>
        <taxon>Spermatophyta</taxon>
        <taxon>Magnoliopsida</taxon>
        <taxon>eudicotyledons</taxon>
        <taxon>Gunneridae</taxon>
        <taxon>Pentapetalae</taxon>
        <taxon>asterids</taxon>
        <taxon>Ericales</taxon>
        <taxon>Ericaceae</taxon>
        <taxon>Ericoideae</taxon>
        <taxon>Rhodoreae</taxon>
        <taxon>Rhododendron</taxon>
    </lineage>
</organism>
<dbReference type="EMBL" id="WJXA01000001">
    <property type="protein sequence ID" value="KAF7154811.1"/>
    <property type="molecule type" value="Genomic_DNA"/>
</dbReference>
<dbReference type="PANTHER" id="PTHR43139:SF52">
    <property type="entry name" value="SI:DKEY-122A22.2"/>
    <property type="match status" value="1"/>
</dbReference>
<feature type="domain" description="AB hydrolase-1" evidence="1">
    <location>
        <begin position="1"/>
        <end position="54"/>
    </location>
</feature>
<dbReference type="GO" id="GO:0016787">
    <property type="term" value="F:hydrolase activity"/>
    <property type="evidence" value="ECO:0007669"/>
    <property type="project" value="UniProtKB-ARBA"/>
</dbReference>
<evidence type="ECO:0000313" key="3">
    <source>
        <dbReference type="Proteomes" id="UP000626092"/>
    </source>
</evidence>
<dbReference type="InterPro" id="IPR029058">
    <property type="entry name" value="AB_hydrolase_fold"/>
</dbReference>
<dbReference type="Gene3D" id="3.40.50.1820">
    <property type="entry name" value="alpha/beta hydrolase"/>
    <property type="match status" value="1"/>
</dbReference>
<dbReference type="PRINTS" id="PR00111">
    <property type="entry name" value="ABHYDROLASE"/>
</dbReference>
<accession>A0A834HVS7</accession>
<evidence type="ECO:0000313" key="2">
    <source>
        <dbReference type="EMBL" id="KAF7154811.1"/>
    </source>
</evidence>
<reference evidence="2" key="1">
    <citation type="submission" date="2019-11" db="EMBL/GenBank/DDBJ databases">
        <authorList>
            <person name="Liu Y."/>
            <person name="Hou J."/>
            <person name="Li T.-Q."/>
            <person name="Guan C.-H."/>
            <person name="Wu X."/>
            <person name="Wu H.-Z."/>
            <person name="Ling F."/>
            <person name="Zhang R."/>
            <person name="Shi X.-G."/>
            <person name="Ren J.-P."/>
            <person name="Chen E.-F."/>
            <person name="Sun J.-M."/>
        </authorList>
    </citation>
    <scope>NUCLEOTIDE SEQUENCE</scope>
    <source>
        <strain evidence="2">Adult_tree_wgs_1</strain>
        <tissue evidence="2">Leaves</tissue>
    </source>
</reference>
<dbReference type="Pfam" id="PF00561">
    <property type="entry name" value="Abhydrolase_1"/>
    <property type="match status" value="1"/>
</dbReference>
<dbReference type="InterPro" id="IPR052370">
    <property type="entry name" value="Meta-cleavage_hydrolase"/>
</dbReference>
<comment type="caution">
    <text evidence="2">The sequence shown here is derived from an EMBL/GenBank/DDBJ whole genome shotgun (WGS) entry which is preliminary data.</text>
</comment>
<dbReference type="OrthoDB" id="1730666at2759"/>
<name>A0A834HVS7_RHOSS</name>
<protein>
    <recommendedName>
        <fullName evidence="1">AB hydrolase-1 domain-containing protein</fullName>
    </recommendedName>
</protein>
<proteinExistence type="predicted"/>
<dbReference type="PANTHER" id="PTHR43139">
    <property type="entry name" value="SI:DKEY-122A22.2"/>
    <property type="match status" value="1"/>
</dbReference>